<dbReference type="InterPro" id="IPR024087">
    <property type="entry name" value="Creatininase-like_sf"/>
</dbReference>
<dbReference type="Pfam" id="PF02633">
    <property type="entry name" value="Creatininase"/>
    <property type="match status" value="1"/>
</dbReference>
<keyword evidence="3" id="KW-0378">Hydrolase</keyword>
<feature type="signal peptide" evidence="6">
    <location>
        <begin position="1"/>
        <end position="18"/>
    </location>
</feature>
<keyword evidence="6" id="KW-0732">Signal</keyword>
<dbReference type="GO" id="GO:0016811">
    <property type="term" value="F:hydrolase activity, acting on carbon-nitrogen (but not peptide) bonds, in linear amides"/>
    <property type="evidence" value="ECO:0007669"/>
    <property type="project" value="TreeGrafter"/>
</dbReference>
<dbReference type="RefSeq" id="WP_124539721.1">
    <property type="nucleotide sequence ID" value="NZ_QUSW01000002.1"/>
</dbReference>
<dbReference type="SUPFAM" id="SSF102215">
    <property type="entry name" value="Creatininase"/>
    <property type="match status" value="1"/>
</dbReference>
<protein>
    <submittedName>
        <fullName evidence="7">Creatininase family protein</fullName>
    </submittedName>
</protein>
<gene>
    <name evidence="7" type="ORF">DZC73_08030</name>
</gene>
<comment type="similarity">
    <text evidence="5">Belongs to the creatininase superfamily.</text>
</comment>
<dbReference type="EMBL" id="QUSW01000002">
    <property type="protein sequence ID" value="RQP24818.1"/>
    <property type="molecule type" value="Genomic_DNA"/>
</dbReference>
<evidence type="ECO:0000313" key="7">
    <source>
        <dbReference type="EMBL" id="RQP24818.1"/>
    </source>
</evidence>
<feature type="chain" id="PRO_5018208090" evidence="6">
    <location>
        <begin position="19"/>
        <end position="262"/>
    </location>
</feature>
<dbReference type="Proteomes" id="UP000267464">
    <property type="component" value="Unassembled WGS sequence"/>
</dbReference>
<name>A0A3N7HRC3_9BURK</name>
<dbReference type="GO" id="GO:0046872">
    <property type="term" value="F:metal ion binding"/>
    <property type="evidence" value="ECO:0007669"/>
    <property type="project" value="UniProtKB-KW"/>
</dbReference>
<sequence>MRFIITIGLAAAALSAQAQNSVYLEDLTWTELREQVQAGSTTIIVPIGGTEQNGPAMVLGKHNVRAHVLAGKIASGVGHTLVAPVIAYVPEGAVNPPTAHMKFPGTITIPDAAFESTLEYAARSFRQHGFKDVVFIGDHGGYQKNMVKVAARLNREWAATPVRVHALEDYYKVVETDYAQALKKRGLKDAEIGTHAGAADTSLALAVDAKLVRTERLHASSLGASQGVYGDPRPSSAEAGQLGVDLIVGRSIEAIRRAIARP</sequence>
<evidence type="ECO:0000256" key="3">
    <source>
        <dbReference type="ARBA" id="ARBA00022801"/>
    </source>
</evidence>
<comment type="cofactor">
    <cofactor evidence="1">
        <name>Zn(2+)</name>
        <dbReference type="ChEBI" id="CHEBI:29105"/>
    </cofactor>
</comment>
<organism evidence="7 8">
    <name type="scientific">Piscinibacter terrae</name>
    <dbReference type="NCBI Taxonomy" id="2496871"/>
    <lineage>
        <taxon>Bacteria</taxon>
        <taxon>Pseudomonadati</taxon>
        <taxon>Pseudomonadota</taxon>
        <taxon>Betaproteobacteria</taxon>
        <taxon>Burkholderiales</taxon>
        <taxon>Sphaerotilaceae</taxon>
        <taxon>Piscinibacter</taxon>
    </lineage>
</organism>
<comment type="caution">
    <text evidence="7">The sequence shown here is derived from an EMBL/GenBank/DDBJ whole genome shotgun (WGS) entry which is preliminary data.</text>
</comment>
<dbReference type="Gene3D" id="3.40.50.10310">
    <property type="entry name" value="Creatininase"/>
    <property type="match status" value="1"/>
</dbReference>
<reference evidence="7 8" key="2">
    <citation type="submission" date="2018-12" db="EMBL/GenBank/DDBJ databases">
        <title>Rhizobacter gummiphilus sp. nov., a rubber-degrading bacterium isolated from the soil of a botanical garden in Japan.</title>
        <authorList>
            <person name="Shunsuke S.S."/>
        </authorList>
    </citation>
    <scope>NUCLEOTIDE SEQUENCE [LARGE SCALE GENOMIC DNA]</scope>
    <source>
        <strain evidence="7 8">S-16</strain>
    </source>
</reference>
<dbReference type="PANTHER" id="PTHR35005:SF1">
    <property type="entry name" value="2-AMINO-5-FORMYLAMINO-6-RIBOSYLAMINOPYRIMIDIN-4(3H)-ONE 5'-MONOPHOSPHATE DEFORMYLASE"/>
    <property type="match status" value="1"/>
</dbReference>
<dbReference type="PANTHER" id="PTHR35005">
    <property type="entry name" value="3-DEHYDRO-SCYLLO-INOSOSE HYDROLASE"/>
    <property type="match status" value="1"/>
</dbReference>
<evidence type="ECO:0000256" key="1">
    <source>
        <dbReference type="ARBA" id="ARBA00001947"/>
    </source>
</evidence>
<keyword evidence="4" id="KW-0862">Zinc</keyword>
<evidence type="ECO:0000256" key="2">
    <source>
        <dbReference type="ARBA" id="ARBA00022723"/>
    </source>
</evidence>
<reference evidence="7 8" key="1">
    <citation type="submission" date="2018-08" db="EMBL/GenBank/DDBJ databases">
        <authorList>
            <person name="Khan S.A."/>
            <person name="Jeon C.O."/>
            <person name="Chun B.H."/>
            <person name="Jeong S.E."/>
        </authorList>
    </citation>
    <scope>NUCLEOTIDE SEQUENCE [LARGE SCALE GENOMIC DNA]</scope>
    <source>
        <strain evidence="7 8">S-16</strain>
    </source>
</reference>
<keyword evidence="2" id="KW-0479">Metal-binding</keyword>
<evidence type="ECO:0000256" key="4">
    <source>
        <dbReference type="ARBA" id="ARBA00022833"/>
    </source>
</evidence>
<evidence type="ECO:0000256" key="6">
    <source>
        <dbReference type="SAM" id="SignalP"/>
    </source>
</evidence>
<keyword evidence="8" id="KW-1185">Reference proteome</keyword>
<evidence type="ECO:0000256" key="5">
    <source>
        <dbReference type="ARBA" id="ARBA00024029"/>
    </source>
</evidence>
<dbReference type="OrthoDB" id="9801445at2"/>
<proteinExistence type="inferred from homology"/>
<dbReference type="InterPro" id="IPR003785">
    <property type="entry name" value="Creatininase/forma_Hydrolase"/>
</dbReference>
<accession>A0A3N7HRC3</accession>
<evidence type="ECO:0000313" key="8">
    <source>
        <dbReference type="Proteomes" id="UP000267464"/>
    </source>
</evidence>
<dbReference type="GO" id="GO:0009231">
    <property type="term" value="P:riboflavin biosynthetic process"/>
    <property type="evidence" value="ECO:0007669"/>
    <property type="project" value="TreeGrafter"/>
</dbReference>
<dbReference type="AlphaFoldDB" id="A0A3N7HRC3"/>